<feature type="non-terminal residue" evidence="1">
    <location>
        <position position="1"/>
    </location>
</feature>
<proteinExistence type="predicted"/>
<sequence>WIAYDTSGSIGPRYQLSITSANASSFATSSSYLGTQWTLRIDDQALIPLHLLSSTEREYQEWYLNRYLVMDQLLQNQAYLNETWLASSAAGEVTVDDHFHFSHCVLAVKRYIEAKETGKHVCGRDIDREHVQHCLDALDWWAFPEGRIGESVSNPIRPLGWRTKV</sequence>
<dbReference type="Proteomes" id="UP000799324">
    <property type="component" value="Unassembled WGS sequence"/>
</dbReference>
<organism evidence="1 2">
    <name type="scientific">Lophiostoma macrostomum CBS 122681</name>
    <dbReference type="NCBI Taxonomy" id="1314788"/>
    <lineage>
        <taxon>Eukaryota</taxon>
        <taxon>Fungi</taxon>
        <taxon>Dikarya</taxon>
        <taxon>Ascomycota</taxon>
        <taxon>Pezizomycotina</taxon>
        <taxon>Dothideomycetes</taxon>
        <taxon>Pleosporomycetidae</taxon>
        <taxon>Pleosporales</taxon>
        <taxon>Lophiostomataceae</taxon>
        <taxon>Lophiostoma</taxon>
    </lineage>
</organism>
<feature type="non-terminal residue" evidence="1">
    <location>
        <position position="165"/>
    </location>
</feature>
<evidence type="ECO:0000313" key="2">
    <source>
        <dbReference type="Proteomes" id="UP000799324"/>
    </source>
</evidence>
<reference evidence="1" key="1">
    <citation type="journal article" date="2020" name="Stud. Mycol.">
        <title>101 Dothideomycetes genomes: a test case for predicting lifestyles and emergence of pathogens.</title>
        <authorList>
            <person name="Haridas S."/>
            <person name="Albert R."/>
            <person name="Binder M."/>
            <person name="Bloem J."/>
            <person name="Labutti K."/>
            <person name="Salamov A."/>
            <person name="Andreopoulos B."/>
            <person name="Baker S."/>
            <person name="Barry K."/>
            <person name="Bills G."/>
            <person name="Bluhm B."/>
            <person name="Cannon C."/>
            <person name="Castanera R."/>
            <person name="Culley D."/>
            <person name="Daum C."/>
            <person name="Ezra D."/>
            <person name="Gonzalez J."/>
            <person name="Henrissat B."/>
            <person name="Kuo A."/>
            <person name="Liang C."/>
            <person name="Lipzen A."/>
            <person name="Lutzoni F."/>
            <person name="Magnuson J."/>
            <person name="Mondo S."/>
            <person name="Nolan M."/>
            <person name="Ohm R."/>
            <person name="Pangilinan J."/>
            <person name="Park H.-J."/>
            <person name="Ramirez L."/>
            <person name="Alfaro M."/>
            <person name="Sun H."/>
            <person name="Tritt A."/>
            <person name="Yoshinaga Y."/>
            <person name="Zwiers L.-H."/>
            <person name="Turgeon B."/>
            <person name="Goodwin S."/>
            <person name="Spatafora J."/>
            <person name="Crous P."/>
            <person name="Grigoriev I."/>
        </authorList>
    </citation>
    <scope>NUCLEOTIDE SEQUENCE</scope>
    <source>
        <strain evidence="1">CBS 122681</strain>
    </source>
</reference>
<evidence type="ECO:0000313" key="1">
    <source>
        <dbReference type="EMBL" id="KAF2647366.1"/>
    </source>
</evidence>
<dbReference type="AlphaFoldDB" id="A0A6A6SHV6"/>
<protein>
    <submittedName>
        <fullName evidence="1">Uncharacterized protein</fullName>
    </submittedName>
</protein>
<name>A0A6A6SHV6_9PLEO</name>
<gene>
    <name evidence="1" type="ORF">K491DRAFT_576509</name>
</gene>
<accession>A0A6A6SHV6</accession>
<dbReference type="EMBL" id="MU004628">
    <property type="protein sequence ID" value="KAF2647366.1"/>
    <property type="molecule type" value="Genomic_DNA"/>
</dbReference>
<dbReference type="OrthoDB" id="5008097at2759"/>
<keyword evidence="2" id="KW-1185">Reference proteome</keyword>